<dbReference type="FunFam" id="3.40.1090.10:FF:000003">
    <property type="entry name" value="Patatin-like phospholipase domain-containing protein 2"/>
    <property type="match status" value="1"/>
</dbReference>
<keyword evidence="8" id="KW-1185">Reference proteome</keyword>
<dbReference type="EMBL" id="NCKV01002700">
    <property type="protein sequence ID" value="RWS26504.1"/>
    <property type="molecule type" value="Genomic_DNA"/>
</dbReference>
<dbReference type="GO" id="GO:0005737">
    <property type="term" value="C:cytoplasm"/>
    <property type="evidence" value="ECO:0007669"/>
    <property type="project" value="TreeGrafter"/>
</dbReference>
<dbReference type="STRING" id="299467.A0A443SG49"/>
<proteinExistence type="predicted"/>
<dbReference type="GO" id="GO:0019433">
    <property type="term" value="P:triglyceride catabolic process"/>
    <property type="evidence" value="ECO:0007669"/>
    <property type="project" value="TreeGrafter"/>
</dbReference>
<comment type="caution">
    <text evidence="7">The sequence shown here is derived from an EMBL/GenBank/DDBJ whole genome shotgun (WGS) entry which is preliminary data.</text>
</comment>
<gene>
    <name evidence="7" type="ORF">B4U80_10082</name>
</gene>
<accession>A0A443SG49</accession>
<name>A0A443SG49_9ACAR</name>
<feature type="domain" description="PNPLA" evidence="6">
    <location>
        <begin position="9"/>
        <end position="176"/>
    </location>
</feature>
<dbReference type="PANTHER" id="PTHR12406:SF41">
    <property type="entry name" value="BRUMMER, ISOFORM B-RELATED"/>
    <property type="match status" value="1"/>
</dbReference>
<dbReference type="Proteomes" id="UP000288716">
    <property type="component" value="Unassembled WGS sequence"/>
</dbReference>
<dbReference type="OrthoDB" id="197155at2759"/>
<dbReference type="GO" id="GO:0016020">
    <property type="term" value="C:membrane"/>
    <property type="evidence" value="ECO:0007669"/>
    <property type="project" value="TreeGrafter"/>
</dbReference>
<feature type="short sequence motif" description="DGA/G" evidence="4">
    <location>
        <begin position="163"/>
        <end position="165"/>
    </location>
</feature>
<dbReference type="InterPro" id="IPR016035">
    <property type="entry name" value="Acyl_Trfase/lysoPLipase"/>
</dbReference>
<dbReference type="InterPro" id="IPR002641">
    <property type="entry name" value="PNPLA_dom"/>
</dbReference>
<evidence type="ECO:0000313" key="8">
    <source>
        <dbReference type="Proteomes" id="UP000288716"/>
    </source>
</evidence>
<keyword evidence="3 4" id="KW-0443">Lipid metabolism</keyword>
<dbReference type="Pfam" id="PF01734">
    <property type="entry name" value="Patatin"/>
    <property type="match status" value="1"/>
</dbReference>
<evidence type="ECO:0000313" key="7">
    <source>
        <dbReference type="EMBL" id="RWS26504.1"/>
    </source>
</evidence>
<dbReference type="GO" id="GO:0004806">
    <property type="term" value="F:triacylglycerol lipase activity"/>
    <property type="evidence" value="ECO:0007669"/>
    <property type="project" value="UniProtKB-EC"/>
</dbReference>
<dbReference type="PROSITE" id="PS51635">
    <property type="entry name" value="PNPLA"/>
    <property type="match status" value="1"/>
</dbReference>
<evidence type="ECO:0000256" key="3">
    <source>
        <dbReference type="ARBA" id="ARBA00023098"/>
    </source>
</evidence>
<evidence type="ECO:0000259" key="6">
    <source>
        <dbReference type="PROSITE" id="PS51635"/>
    </source>
</evidence>
<dbReference type="SUPFAM" id="SSF52151">
    <property type="entry name" value="FabD/lysophospholipase-like"/>
    <property type="match status" value="1"/>
</dbReference>
<organism evidence="7 8">
    <name type="scientific">Leptotrombidium deliense</name>
    <dbReference type="NCBI Taxonomy" id="299467"/>
    <lineage>
        <taxon>Eukaryota</taxon>
        <taxon>Metazoa</taxon>
        <taxon>Ecdysozoa</taxon>
        <taxon>Arthropoda</taxon>
        <taxon>Chelicerata</taxon>
        <taxon>Arachnida</taxon>
        <taxon>Acari</taxon>
        <taxon>Acariformes</taxon>
        <taxon>Trombidiformes</taxon>
        <taxon>Prostigmata</taxon>
        <taxon>Anystina</taxon>
        <taxon>Parasitengona</taxon>
        <taxon>Trombiculoidea</taxon>
        <taxon>Trombiculidae</taxon>
        <taxon>Leptotrombidium</taxon>
    </lineage>
</organism>
<feature type="region of interest" description="Disordered" evidence="5">
    <location>
        <begin position="560"/>
        <end position="583"/>
    </location>
</feature>
<protein>
    <recommendedName>
        <fullName evidence="1">triacylglycerol lipase</fullName>
        <ecNumber evidence="1">3.1.1.3</ecNumber>
    </recommendedName>
</protein>
<feature type="compositionally biased region" description="Basic residues" evidence="5">
    <location>
        <begin position="574"/>
        <end position="583"/>
    </location>
</feature>
<evidence type="ECO:0000256" key="1">
    <source>
        <dbReference type="ARBA" id="ARBA00013279"/>
    </source>
</evidence>
<evidence type="ECO:0000256" key="2">
    <source>
        <dbReference type="ARBA" id="ARBA00022801"/>
    </source>
</evidence>
<dbReference type="GO" id="GO:0055088">
    <property type="term" value="P:lipid homeostasis"/>
    <property type="evidence" value="ECO:0007669"/>
    <property type="project" value="TreeGrafter"/>
</dbReference>
<dbReference type="AlphaFoldDB" id="A0A443SG49"/>
<dbReference type="EC" id="3.1.1.3" evidence="1"/>
<dbReference type="InterPro" id="IPR033562">
    <property type="entry name" value="PLPL"/>
</dbReference>
<sequence length="583" mass="65438">MTTNNELNLSFAGCGFLGIYHVGVASCFREYCPEVCNAKISGASVGALVATAMACNLPLGESTSDILKVAIQARSRALGPFHPTFDINKILTDALIKTLPENAHVLVNGRLHISVTRVSDGNNVILSQFDSKEDLIQAMLCSCFIPFWSGIVPPKFHGVAYMDGGFSDNLLVLDENTVTVSPFAGESDICPQDTSFSIVQINLANTSIAISPGNIYRLTRILFPPHPEVMSKMCQQGFDDALRFLQRNNRITCTRCVAIRSKHNYDSGYDHSYDDNCIDCQYRREMALLDSLPDPVAKAIQDACDQVNKGVINWIFNNRPIKLLSLLTVPYVLPFDIAIVVLLKVWRKLPAIQRELKQSLLNLIEFTTRMLHKMNGKTHQFSAKFSCQLAVTEFDYTSETNPKKVVYVQSTPASKRTSLNNSPIAERRRKSKVEITDVIDVLKSFGEDSSAEKDINGVEIANRAFIWEKECLNRCQNLPENQNSDAFDRILEVTNRQEALMAFYYLDENNRVKVTEIFNLNEENISPIRNEREANQFLFDPTTEGRRAIDVDAEEDGLPSFKVPFAGESSSMGQRRRRQALED</sequence>
<feature type="active site" description="Nucleophile" evidence="4">
    <location>
        <position position="44"/>
    </location>
</feature>
<dbReference type="VEuPathDB" id="VectorBase:LDEU005536"/>
<dbReference type="Gene3D" id="3.40.1090.10">
    <property type="entry name" value="Cytosolic phospholipase A2 catalytic domain"/>
    <property type="match status" value="2"/>
</dbReference>
<evidence type="ECO:0000256" key="4">
    <source>
        <dbReference type="PROSITE-ProRule" id="PRU01161"/>
    </source>
</evidence>
<evidence type="ECO:0000256" key="5">
    <source>
        <dbReference type="SAM" id="MobiDB-lite"/>
    </source>
</evidence>
<reference evidence="7 8" key="1">
    <citation type="journal article" date="2018" name="Gigascience">
        <title>Genomes of trombidid mites reveal novel predicted allergens and laterally-transferred genes associated with secondary metabolism.</title>
        <authorList>
            <person name="Dong X."/>
            <person name="Chaisiri K."/>
            <person name="Xia D."/>
            <person name="Armstrong S.D."/>
            <person name="Fang Y."/>
            <person name="Donnelly M.J."/>
            <person name="Kadowaki T."/>
            <person name="McGarry J.W."/>
            <person name="Darby A.C."/>
            <person name="Makepeace B.L."/>
        </authorList>
    </citation>
    <scope>NUCLEOTIDE SEQUENCE [LARGE SCALE GENOMIC DNA]</scope>
    <source>
        <strain evidence="7">UoL-UT</strain>
    </source>
</reference>
<keyword evidence="4" id="KW-0442">Lipid degradation</keyword>
<dbReference type="CDD" id="cd07218">
    <property type="entry name" value="Pat_iPLA2"/>
    <property type="match status" value="1"/>
</dbReference>
<keyword evidence="2 4" id="KW-0378">Hydrolase</keyword>
<dbReference type="GO" id="GO:0005811">
    <property type="term" value="C:lipid droplet"/>
    <property type="evidence" value="ECO:0007669"/>
    <property type="project" value="TreeGrafter"/>
</dbReference>
<feature type="active site" description="Proton acceptor" evidence="4">
    <location>
        <position position="163"/>
    </location>
</feature>
<feature type="short sequence motif" description="GXGXXG" evidence="4">
    <location>
        <begin position="13"/>
        <end position="18"/>
    </location>
</feature>
<feature type="short sequence motif" description="GXSXG" evidence="4">
    <location>
        <begin position="42"/>
        <end position="46"/>
    </location>
</feature>
<dbReference type="PANTHER" id="PTHR12406">
    <property type="entry name" value="CALCIUM-INDEPENDENT PHOSPHOLIPASE A2 IPLA2 -RELATED"/>
    <property type="match status" value="1"/>
</dbReference>